<feature type="coiled-coil region" evidence="4">
    <location>
        <begin position="434"/>
        <end position="468"/>
    </location>
</feature>
<dbReference type="KEGG" id="ohi:H8790_08565"/>
<feature type="domain" description="HTH luxR-type" evidence="6">
    <location>
        <begin position="488"/>
        <end position="553"/>
    </location>
</feature>
<gene>
    <name evidence="7" type="ORF">H8790_08565</name>
</gene>
<evidence type="ECO:0000256" key="4">
    <source>
        <dbReference type="SAM" id="Coils"/>
    </source>
</evidence>
<dbReference type="EMBL" id="CP060490">
    <property type="protein sequence ID" value="QNL43533.1"/>
    <property type="molecule type" value="Genomic_DNA"/>
</dbReference>
<feature type="transmembrane region" description="Helical" evidence="5">
    <location>
        <begin position="380"/>
        <end position="400"/>
    </location>
</feature>
<dbReference type="PANTHER" id="PTHR44688">
    <property type="entry name" value="DNA-BINDING TRANSCRIPTIONAL ACTIVATOR DEVR_DOSR"/>
    <property type="match status" value="1"/>
</dbReference>
<dbReference type="Pfam" id="PF00196">
    <property type="entry name" value="GerE"/>
    <property type="match status" value="1"/>
</dbReference>
<evidence type="ECO:0000313" key="7">
    <source>
        <dbReference type="EMBL" id="QNL43533.1"/>
    </source>
</evidence>
<proteinExistence type="predicted"/>
<dbReference type="PANTHER" id="PTHR44688:SF16">
    <property type="entry name" value="DNA-BINDING TRANSCRIPTIONAL ACTIVATOR DEVR_DOSR"/>
    <property type="match status" value="1"/>
</dbReference>
<organism evidence="7 8">
    <name type="scientific">Oscillibacter hominis</name>
    <dbReference type="NCBI Taxonomy" id="2763056"/>
    <lineage>
        <taxon>Bacteria</taxon>
        <taxon>Bacillati</taxon>
        <taxon>Bacillota</taxon>
        <taxon>Clostridia</taxon>
        <taxon>Eubacteriales</taxon>
        <taxon>Oscillospiraceae</taxon>
        <taxon>Oscillibacter</taxon>
    </lineage>
</organism>
<dbReference type="GO" id="GO:0006355">
    <property type="term" value="P:regulation of DNA-templated transcription"/>
    <property type="evidence" value="ECO:0007669"/>
    <property type="project" value="InterPro"/>
</dbReference>
<dbReference type="SMART" id="SM00421">
    <property type="entry name" value="HTH_LUXR"/>
    <property type="match status" value="1"/>
</dbReference>
<keyword evidence="5" id="KW-0812">Transmembrane</keyword>
<dbReference type="InterPro" id="IPR016032">
    <property type="entry name" value="Sig_transdc_resp-reg_C-effctor"/>
</dbReference>
<dbReference type="SUPFAM" id="SSF46894">
    <property type="entry name" value="C-terminal effector domain of the bipartite response regulators"/>
    <property type="match status" value="1"/>
</dbReference>
<dbReference type="InterPro" id="IPR000792">
    <property type="entry name" value="Tscrpt_reg_LuxR_C"/>
</dbReference>
<sequence length="560" mass="62265">MQMLKQAFTLWKSERHHKGTILQHRLILFFISLAAFLIFAFALLLMLFGINGKDEKALRTYFDNELTHISGAVYDDSGRLSVDGISMAETLAASCDSFFVGYGITAEELPANPDLIEPLLSGQMQTLLASMNSRSCGGVFLLLDATVRPDAENAENSRAGIFLKKTQPTSTQSVGVKNHYLRGPAQAARDHGVELLGQWSMEFDISEEDFFRDVMDTARQNKDLSLSRLYYWTDRVTLKDNSEAGFLLCVPLRSRDGTVFGVCGIEVSDRMFKQLYCPSDSTYENVFTIAAPADGNLLCAAKGMIAGNYYLTSNRIAEDLTCTDVKNGLTQLAGKDGVYSGGMACLRLYPSGSPYAEETWAVAVAMPDFLLDAAVRGNSLYLIIIILFLLLLSLGISVVISQRYLQPVNHALDSIRSNTYVQGGSEYLEISDLFDFLAEKDQAHEAQREALEQEKQDAAAIADSAQLELSRVVDRKRKEVDPDAYQLFRQNLVKLTPKEREVFDLYLAGKTAKEIVVILDFSPNALKFHNKNIYDKLGVSSRKELLLYAALMKQEGIKPI</sequence>
<dbReference type="InterPro" id="IPR036388">
    <property type="entry name" value="WH-like_DNA-bd_sf"/>
</dbReference>
<keyword evidence="5" id="KW-1133">Transmembrane helix</keyword>
<dbReference type="AlphaFoldDB" id="A0A7G9B1V2"/>
<dbReference type="Proteomes" id="UP000515960">
    <property type="component" value="Chromosome"/>
</dbReference>
<accession>A0A7G9B1V2</accession>
<keyword evidence="3" id="KW-0804">Transcription</keyword>
<protein>
    <recommendedName>
        <fullName evidence="6">HTH luxR-type domain-containing protein</fullName>
    </recommendedName>
</protein>
<keyword evidence="1" id="KW-0805">Transcription regulation</keyword>
<evidence type="ECO:0000256" key="3">
    <source>
        <dbReference type="ARBA" id="ARBA00023163"/>
    </source>
</evidence>
<name>A0A7G9B1V2_9FIRM</name>
<keyword evidence="5" id="KW-0472">Membrane</keyword>
<dbReference type="CDD" id="cd06170">
    <property type="entry name" value="LuxR_C_like"/>
    <property type="match status" value="1"/>
</dbReference>
<dbReference type="Gene3D" id="1.10.10.10">
    <property type="entry name" value="Winged helix-like DNA-binding domain superfamily/Winged helix DNA-binding domain"/>
    <property type="match status" value="1"/>
</dbReference>
<keyword evidence="8" id="KW-1185">Reference proteome</keyword>
<evidence type="ECO:0000259" key="6">
    <source>
        <dbReference type="PROSITE" id="PS50043"/>
    </source>
</evidence>
<keyword evidence="4" id="KW-0175">Coiled coil</keyword>
<dbReference type="GO" id="GO:0003677">
    <property type="term" value="F:DNA binding"/>
    <property type="evidence" value="ECO:0007669"/>
    <property type="project" value="UniProtKB-KW"/>
</dbReference>
<evidence type="ECO:0000256" key="2">
    <source>
        <dbReference type="ARBA" id="ARBA00023125"/>
    </source>
</evidence>
<evidence type="ECO:0000313" key="8">
    <source>
        <dbReference type="Proteomes" id="UP000515960"/>
    </source>
</evidence>
<evidence type="ECO:0000256" key="1">
    <source>
        <dbReference type="ARBA" id="ARBA00023015"/>
    </source>
</evidence>
<feature type="transmembrane region" description="Helical" evidence="5">
    <location>
        <begin position="26"/>
        <end position="50"/>
    </location>
</feature>
<evidence type="ECO:0000256" key="5">
    <source>
        <dbReference type="SAM" id="Phobius"/>
    </source>
</evidence>
<dbReference type="RefSeq" id="WP_187332124.1">
    <property type="nucleotide sequence ID" value="NZ_CP060490.1"/>
</dbReference>
<dbReference type="PROSITE" id="PS50043">
    <property type="entry name" value="HTH_LUXR_2"/>
    <property type="match status" value="1"/>
</dbReference>
<reference evidence="7 8" key="1">
    <citation type="submission" date="2020-08" db="EMBL/GenBank/DDBJ databases">
        <authorList>
            <person name="Liu C."/>
            <person name="Sun Q."/>
        </authorList>
    </citation>
    <scope>NUCLEOTIDE SEQUENCE [LARGE SCALE GENOMIC DNA]</scope>
    <source>
        <strain evidence="7 8">NSJ-62</strain>
    </source>
</reference>
<keyword evidence="2" id="KW-0238">DNA-binding</keyword>